<reference evidence="3" key="2">
    <citation type="submission" date="2013-12" db="EMBL/GenBank/DDBJ databases">
        <title>Evolution of pathogenesis and genome organization in the Tremellales.</title>
        <authorList>
            <person name="Cuomo C."/>
            <person name="Litvintseva A."/>
            <person name="Heitman J."/>
            <person name="Chen Y."/>
            <person name="Sun S."/>
            <person name="Springer D."/>
            <person name="Dromer F."/>
            <person name="Young S."/>
            <person name="Zeng Q."/>
            <person name="Chapman S."/>
            <person name="Gujja S."/>
            <person name="Saif S."/>
            <person name="Birren B."/>
        </authorList>
    </citation>
    <scope>NUCLEOTIDE SEQUENCE [LARGE SCALE GENOMIC DNA]</scope>
    <source>
        <strain evidence="3">CBS 10435</strain>
    </source>
</reference>
<accession>A0A1B9IXP6</accession>
<feature type="region of interest" description="Disordered" evidence="1">
    <location>
        <begin position="174"/>
        <end position="193"/>
    </location>
</feature>
<dbReference type="Proteomes" id="UP000092583">
    <property type="component" value="Unassembled WGS sequence"/>
</dbReference>
<dbReference type="OrthoDB" id="10480518at2759"/>
<reference evidence="2 3" key="1">
    <citation type="submission" date="2013-07" db="EMBL/GenBank/DDBJ databases">
        <title>The Genome Sequence of Kwoniella mangroviensis CBS10435.</title>
        <authorList>
            <consortium name="The Broad Institute Genome Sequencing Platform"/>
            <person name="Cuomo C."/>
            <person name="Litvintseva A."/>
            <person name="Chen Y."/>
            <person name="Heitman J."/>
            <person name="Sun S."/>
            <person name="Springer D."/>
            <person name="Dromer F."/>
            <person name="Young S.K."/>
            <person name="Zeng Q."/>
            <person name="Gargeya S."/>
            <person name="Fitzgerald M."/>
            <person name="Abouelleil A."/>
            <person name="Alvarado L."/>
            <person name="Berlin A.M."/>
            <person name="Chapman S.B."/>
            <person name="Dewar J."/>
            <person name="Goldberg J."/>
            <person name="Griggs A."/>
            <person name="Gujja S."/>
            <person name="Hansen M."/>
            <person name="Howarth C."/>
            <person name="Imamovic A."/>
            <person name="Larimer J."/>
            <person name="McCowan C."/>
            <person name="Murphy C."/>
            <person name="Pearson M."/>
            <person name="Priest M."/>
            <person name="Roberts A."/>
            <person name="Saif S."/>
            <person name="Shea T."/>
            <person name="Sykes S."/>
            <person name="Wortman J."/>
            <person name="Nusbaum C."/>
            <person name="Birren B."/>
        </authorList>
    </citation>
    <scope>NUCLEOTIDE SEQUENCE [LARGE SCALE GENOMIC DNA]</scope>
    <source>
        <strain evidence="2 3">CBS 10435</strain>
    </source>
</reference>
<dbReference type="Pfam" id="PF12586">
    <property type="entry name" value="DUF3760"/>
    <property type="match status" value="1"/>
</dbReference>
<organism evidence="2 3">
    <name type="scientific">Kwoniella mangroviensis CBS 10435</name>
    <dbReference type="NCBI Taxonomy" id="1331196"/>
    <lineage>
        <taxon>Eukaryota</taxon>
        <taxon>Fungi</taxon>
        <taxon>Dikarya</taxon>
        <taxon>Basidiomycota</taxon>
        <taxon>Agaricomycotina</taxon>
        <taxon>Tremellomycetes</taxon>
        <taxon>Tremellales</taxon>
        <taxon>Cryptococcaceae</taxon>
        <taxon>Kwoniella</taxon>
    </lineage>
</organism>
<protein>
    <submittedName>
        <fullName evidence="2">Uncharacterized protein</fullName>
    </submittedName>
</protein>
<name>A0A1B9IXP6_9TREE</name>
<feature type="region of interest" description="Disordered" evidence="1">
    <location>
        <begin position="1"/>
        <end position="29"/>
    </location>
</feature>
<dbReference type="InterPro" id="IPR022235">
    <property type="entry name" value="DUF3760"/>
</dbReference>
<sequence>MTPTTSTPQGYFRRRSSEPPLADDRPPYSAPSFEITNIDRLQAVHYRILKHYQTVDPLTLLRVSRDHYKSTIPLLYRTIALRDGMVESFFYGMLDLKNERSKRGEGKLHAIKQIKTLNLQDAKSAMALVEQCKKFGRTKSPLDVKGLTPFEGIRHLKLEWSVFRGYMVSQLGSDYSPTSDDDDDQPSEVGKVPNGPFINAISKYICGTIETFCIEWGGGYTYDHSSLREDVSYIGSQLLRSIMKKSPNLEKIVIHTDMKDIDEYCEMNFERLSDILKDRVKIQFQLYDDLLENKETMLKWRMNNVWRLYEKLCYVNKKNLIFTLKRFDKRQVESALKKNEKRLDEQRKYARTYYEASEEFRMKRKEWYNDFKECWKFQTEEQDLLCRCNEKMFHKKASEGYRNWKDPDWAKNRYRSCSYDNAYQFHRSIKYGCQCGKCYDSDSECGSVLEGWDPVKRRVVRDDEPERPLGGPDADLALNW</sequence>
<proteinExistence type="predicted"/>
<evidence type="ECO:0000313" key="3">
    <source>
        <dbReference type="Proteomes" id="UP000092583"/>
    </source>
</evidence>
<dbReference type="EMBL" id="KI669460">
    <property type="protein sequence ID" value="OCF60204.1"/>
    <property type="molecule type" value="Genomic_DNA"/>
</dbReference>
<keyword evidence="3" id="KW-1185">Reference proteome</keyword>
<evidence type="ECO:0000313" key="2">
    <source>
        <dbReference type="EMBL" id="OCF60204.1"/>
    </source>
</evidence>
<dbReference type="AlphaFoldDB" id="A0A1B9IXP6"/>
<evidence type="ECO:0000256" key="1">
    <source>
        <dbReference type="SAM" id="MobiDB-lite"/>
    </source>
</evidence>
<gene>
    <name evidence="2" type="ORF">L486_02884</name>
</gene>